<feature type="region of interest" description="Disordered" evidence="1">
    <location>
        <begin position="1"/>
        <end position="30"/>
    </location>
</feature>
<gene>
    <name evidence="2" type="ORF">VitviT2T_026856</name>
</gene>
<dbReference type="PANTHER" id="PTHR35294:SF1">
    <property type="entry name" value="OS05G0409000 PROTEIN"/>
    <property type="match status" value="1"/>
</dbReference>
<evidence type="ECO:0000256" key="1">
    <source>
        <dbReference type="SAM" id="MobiDB-lite"/>
    </source>
</evidence>
<proteinExistence type="predicted"/>
<organism evidence="2 3">
    <name type="scientific">Vitis vinifera</name>
    <name type="common">Grape</name>
    <dbReference type="NCBI Taxonomy" id="29760"/>
    <lineage>
        <taxon>Eukaryota</taxon>
        <taxon>Viridiplantae</taxon>
        <taxon>Streptophyta</taxon>
        <taxon>Embryophyta</taxon>
        <taxon>Tracheophyta</taxon>
        <taxon>Spermatophyta</taxon>
        <taxon>Magnoliopsida</taxon>
        <taxon>eudicotyledons</taxon>
        <taxon>Gunneridae</taxon>
        <taxon>Pentapetalae</taxon>
        <taxon>rosids</taxon>
        <taxon>Vitales</taxon>
        <taxon>Vitaceae</taxon>
        <taxon>Viteae</taxon>
        <taxon>Vitis</taxon>
    </lineage>
</organism>
<dbReference type="PANTHER" id="PTHR35294">
    <property type="entry name" value="UBIQUITIN-ASSOCIATED/TRANSLATION ELONGATION FACTOR EF1B PROTEIN"/>
    <property type="match status" value="1"/>
</dbReference>
<reference evidence="2 3" key="1">
    <citation type="journal article" date="2023" name="Hortic Res">
        <title>The complete reference genome for grapevine (Vitis vinifera L.) genetics and breeding.</title>
        <authorList>
            <person name="Shi X."/>
            <person name="Cao S."/>
            <person name="Wang X."/>
            <person name="Huang S."/>
            <person name="Wang Y."/>
            <person name="Liu Z."/>
            <person name="Liu W."/>
            <person name="Leng X."/>
            <person name="Peng Y."/>
            <person name="Wang N."/>
            <person name="Wang Y."/>
            <person name="Ma Z."/>
            <person name="Xu X."/>
            <person name="Zhang F."/>
            <person name="Xue H."/>
            <person name="Zhong H."/>
            <person name="Wang Y."/>
            <person name="Zhang K."/>
            <person name="Velt A."/>
            <person name="Avia K."/>
            <person name="Holtgrawe D."/>
            <person name="Grimplet J."/>
            <person name="Matus J.T."/>
            <person name="Ware D."/>
            <person name="Wu X."/>
            <person name="Wang H."/>
            <person name="Liu C."/>
            <person name="Fang Y."/>
            <person name="Rustenholz C."/>
            <person name="Cheng Z."/>
            <person name="Xiao H."/>
            <person name="Zhou Y."/>
        </authorList>
    </citation>
    <scope>NUCLEOTIDE SEQUENCE [LARGE SCALE GENOMIC DNA]</scope>
    <source>
        <strain evidence="3">cv. Pinot noir / PN40024</strain>
        <tissue evidence="2">Leaf</tissue>
    </source>
</reference>
<accession>A0ABY9DN26</accession>
<dbReference type="EMBL" id="CP126665">
    <property type="protein sequence ID" value="WKA09184.1"/>
    <property type="molecule type" value="Genomic_DNA"/>
</dbReference>
<sequence>MSPTARFKSKDKRVGKEPPKTSSNSSGPANVGCSISASAYGPVLGTLHAFEPTPVTSAPHFQSNDRSCNIDETDDNGYLMSRKLEALAQQLVAMEFSSECATNALILNEGRVEESVLWLF</sequence>
<evidence type="ECO:0000313" key="2">
    <source>
        <dbReference type="EMBL" id="WKA09184.1"/>
    </source>
</evidence>
<dbReference type="Gene3D" id="1.10.8.10">
    <property type="entry name" value="DNA helicase RuvA subunit, C-terminal domain"/>
    <property type="match status" value="1"/>
</dbReference>
<protein>
    <recommendedName>
        <fullName evidence="4">UBA domain-containing protein</fullName>
    </recommendedName>
</protein>
<feature type="compositionally biased region" description="Polar residues" evidence="1">
    <location>
        <begin position="20"/>
        <end position="30"/>
    </location>
</feature>
<evidence type="ECO:0008006" key="4">
    <source>
        <dbReference type="Google" id="ProtNLM"/>
    </source>
</evidence>
<keyword evidence="3" id="KW-1185">Reference proteome</keyword>
<dbReference type="Proteomes" id="UP001227230">
    <property type="component" value="Chromosome 18"/>
</dbReference>
<name>A0ABY9DN26_VITVI</name>
<evidence type="ECO:0000313" key="3">
    <source>
        <dbReference type="Proteomes" id="UP001227230"/>
    </source>
</evidence>